<keyword evidence="5 12" id="KW-0812">Transmembrane</keyword>
<proteinExistence type="predicted"/>
<evidence type="ECO:0000256" key="5">
    <source>
        <dbReference type="ARBA" id="ARBA00022692"/>
    </source>
</evidence>
<dbReference type="PROSITE" id="PS50112">
    <property type="entry name" value="PAS"/>
    <property type="match status" value="1"/>
</dbReference>
<dbReference type="GO" id="GO:0005524">
    <property type="term" value="F:ATP binding"/>
    <property type="evidence" value="ECO:0007669"/>
    <property type="project" value="UniProtKB-KW"/>
</dbReference>
<dbReference type="AlphaFoldDB" id="A0A375H0N1"/>
<dbReference type="PROSITE" id="PS50109">
    <property type="entry name" value="HIS_KIN"/>
    <property type="match status" value="1"/>
</dbReference>
<accession>A0A375H0N1</accession>
<evidence type="ECO:0000256" key="2">
    <source>
        <dbReference type="ARBA" id="ARBA00004141"/>
    </source>
</evidence>
<evidence type="ECO:0000256" key="6">
    <source>
        <dbReference type="ARBA" id="ARBA00022741"/>
    </source>
</evidence>
<keyword evidence="8" id="KW-0067">ATP-binding</keyword>
<dbReference type="InterPro" id="IPR003661">
    <property type="entry name" value="HisK_dim/P_dom"/>
</dbReference>
<comment type="catalytic activity">
    <reaction evidence="1">
        <text>ATP + protein L-histidine = ADP + protein N-phospho-L-histidine.</text>
        <dbReference type="EC" id="2.7.13.3"/>
    </reaction>
</comment>
<dbReference type="PANTHER" id="PTHR42878">
    <property type="entry name" value="TWO-COMPONENT HISTIDINE KINASE"/>
    <property type="match status" value="1"/>
</dbReference>
<feature type="transmembrane region" description="Helical" evidence="12">
    <location>
        <begin position="126"/>
        <end position="142"/>
    </location>
</feature>
<dbReference type="EC" id="2.7.13.3" evidence="3"/>
<dbReference type="PANTHER" id="PTHR42878:SF7">
    <property type="entry name" value="SENSOR HISTIDINE KINASE GLRK"/>
    <property type="match status" value="1"/>
</dbReference>
<evidence type="ECO:0000256" key="1">
    <source>
        <dbReference type="ARBA" id="ARBA00000085"/>
    </source>
</evidence>
<dbReference type="GO" id="GO:0000155">
    <property type="term" value="F:phosphorelay sensor kinase activity"/>
    <property type="evidence" value="ECO:0007669"/>
    <property type="project" value="InterPro"/>
</dbReference>
<dbReference type="GO" id="GO:0016020">
    <property type="term" value="C:membrane"/>
    <property type="evidence" value="ECO:0007669"/>
    <property type="project" value="UniProtKB-SubCell"/>
</dbReference>
<dbReference type="RefSeq" id="WP_115661134.1">
    <property type="nucleotide sequence ID" value="NZ_JAYMSA010000014.1"/>
</dbReference>
<dbReference type="CDD" id="cd00082">
    <property type="entry name" value="HisKA"/>
    <property type="match status" value="1"/>
</dbReference>
<keyword evidence="10" id="KW-0902">Two-component regulatory system</keyword>
<evidence type="ECO:0000256" key="11">
    <source>
        <dbReference type="ARBA" id="ARBA00023136"/>
    </source>
</evidence>
<dbReference type="EMBL" id="LT991976">
    <property type="protein sequence ID" value="SPK71019.1"/>
    <property type="molecule type" value="Genomic_DNA"/>
</dbReference>
<keyword evidence="7 13" id="KW-0418">Kinase</keyword>
<reference evidence="13 14" key="1">
    <citation type="submission" date="2018-01" db="EMBL/GenBank/DDBJ databases">
        <authorList>
            <person name="Gaut B.S."/>
            <person name="Morton B.R."/>
            <person name="Clegg M.T."/>
            <person name="Duvall M.R."/>
        </authorList>
    </citation>
    <scope>NUCLEOTIDE SEQUENCE [LARGE SCALE GENOMIC DNA]</scope>
    <source>
        <strain evidence="13">Cupriavidus taiwanensis LMG 19425</strain>
    </source>
</reference>
<evidence type="ECO:0000313" key="13">
    <source>
        <dbReference type="EMBL" id="SPK71019.1"/>
    </source>
</evidence>
<feature type="transmembrane region" description="Helical" evidence="12">
    <location>
        <begin position="61"/>
        <end position="80"/>
    </location>
</feature>
<dbReference type="Gene3D" id="1.10.287.130">
    <property type="match status" value="1"/>
</dbReference>
<dbReference type="Pfam" id="PF00512">
    <property type="entry name" value="HisKA"/>
    <property type="match status" value="1"/>
</dbReference>
<evidence type="ECO:0000256" key="8">
    <source>
        <dbReference type="ARBA" id="ARBA00022840"/>
    </source>
</evidence>
<feature type="transmembrane region" description="Helical" evidence="12">
    <location>
        <begin position="92"/>
        <end position="114"/>
    </location>
</feature>
<feature type="transmembrane region" description="Helical" evidence="12">
    <location>
        <begin position="198"/>
        <end position="219"/>
    </location>
</feature>
<dbReference type="SMART" id="SM00388">
    <property type="entry name" value="HisKA"/>
    <property type="match status" value="1"/>
</dbReference>
<comment type="subcellular location">
    <subcellularLocation>
        <location evidence="2">Membrane</location>
        <topology evidence="2">Multi-pass membrane protein</topology>
    </subcellularLocation>
</comment>
<evidence type="ECO:0000256" key="4">
    <source>
        <dbReference type="ARBA" id="ARBA00022679"/>
    </source>
</evidence>
<keyword evidence="4" id="KW-0808">Transferase</keyword>
<dbReference type="InterPro" id="IPR036890">
    <property type="entry name" value="HATPase_C_sf"/>
</dbReference>
<keyword evidence="6" id="KW-0547">Nucleotide-binding</keyword>
<dbReference type="SUPFAM" id="SSF55785">
    <property type="entry name" value="PYP-like sensor domain (PAS domain)"/>
    <property type="match status" value="1"/>
</dbReference>
<evidence type="ECO:0000256" key="7">
    <source>
        <dbReference type="ARBA" id="ARBA00022777"/>
    </source>
</evidence>
<gene>
    <name evidence="13" type="primary">pehS</name>
    <name evidence="13" type="ORF">CT19425_30243</name>
</gene>
<dbReference type="Proteomes" id="UP000255505">
    <property type="component" value="Chromosome I"/>
</dbReference>
<dbReference type="Pfam" id="PF02518">
    <property type="entry name" value="HATPase_c"/>
    <property type="match status" value="1"/>
</dbReference>
<evidence type="ECO:0000256" key="9">
    <source>
        <dbReference type="ARBA" id="ARBA00022989"/>
    </source>
</evidence>
<dbReference type="InterPro" id="IPR035965">
    <property type="entry name" value="PAS-like_dom_sf"/>
</dbReference>
<dbReference type="GO" id="GO:0000156">
    <property type="term" value="F:phosphorelay response regulator activity"/>
    <property type="evidence" value="ECO:0007669"/>
    <property type="project" value="TreeGrafter"/>
</dbReference>
<dbReference type="GO" id="GO:0030295">
    <property type="term" value="F:protein kinase activator activity"/>
    <property type="evidence" value="ECO:0007669"/>
    <property type="project" value="TreeGrafter"/>
</dbReference>
<dbReference type="Gene3D" id="3.30.565.10">
    <property type="entry name" value="Histidine kinase-like ATPase, C-terminal domain"/>
    <property type="match status" value="1"/>
</dbReference>
<evidence type="ECO:0000256" key="3">
    <source>
        <dbReference type="ARBA" id="ARBA00012438"/>
    </source>
</evidence>
<dbReference type="GO" id="GO:0007234">
    <property type="term" value="P:osmosensory signaling via phosphorelay pathway"/>
    <property type="evidence" value="ECO:0007669"/>
    <property type="project" value="TreeGrafter"/>
</dbReference>
<dbReference type="InterPro" id="IPR000014">
    <property type="entry name" value="PAS"/>
</dbReference>
<feature type="transmembrane region" description="Helical" evidence="12">
    <location>
        <begin position="162"/>
        <end position="186"/>
    </location>
</feature>
<dbReference type="InterPro" id="IPR003594">
    <property type="entry name" value="HATPase_dom"/>
</dbReference>
<sequence length="715" mass="77744">MTQPAPSAWQRLNAWRGLAQLWRQPEPPDFHWRLLRYFCWTRVAIGLLLVGFALMRRGEPVTGAATSATATIAAAIPALPFGLDAMGGIEHAAAMAVAVPYLGIALAMLAGTLWRRHFHLRVRVQVLADLALLALVFSVLGRDGHAEGLAMIFLLPALEAGALTSLLFALFAAAISALVVMSGPFMHTILLRQADAGLLGSGLFGLVFMIAALLMYMLANRQLAQERLALAREQELRLQQLVNRLMVNDMQDGVMLVRANGAVVAANPAAVVLLGVQPHERIYSRKLGAAPAGAGGPGGGDTVLFDLRRIPRLQPLMEMLRDWLRSKDDVPRILQLLPMASGAALADGTMQHTRLRLRFVLPGLAGLRSTMAHGRTVPAALDTAAWNELSPEAAARLRLAIAQNEAMAWSQEDEALLRSEMRDTVLVHIESWERIAEQVQQEKLAAMGRLVASIAHQIRNPLAAISQASELLGDSGRHDPDAPEQGGAGVDIDARLLRIIHDNVRRLDQVVADVLQMSRRPRTGRSTVQLAQALPEIVERWRAEMRQRRPRAGETRPAGRADINANAIRLTVDVVQPVVFDAAQLQQVLGNLLDNAWRYCSRLPGSIRLLAHALDQHHAELIVWNDGAEVAREHQRSLFEPFFTSNAQGTGLGLFMARELCGANDAQVRYGTISLPALIERTGMLAAAARDTLPAKAFVLTLRIESAEAAAAAAV</sequence>
<feature type="transmembrane region" description="Helical" evidence="12">
    <location>
        <begin position="34"/>
        <end position="54"/>
    </location>
</feature>
<dbReference type="SUPFAM" id="SSF55874">
    <property type="entry name" value="ATPase domain of HSP90 chaperone/DNA topoisomerase II/histidine kinase"/>
    <property type="match status" value="1"/>
</dbReference>
<name>A0A375H0N1_9BURK</name>
<keyword evidence="11 12" id="KW-0472">Membrane</keyword>
<protein>
    <recommendedName>
        <fullName evidence="3">histidine kinase</fullName>
        <ecNumber evidence="3">2.7.13.3</ecNumber>
    </recommendedName>
</protein>
<dbReference type="SMART" id="SM00387">
    <property type="entry name" value="HATPase_c"/>
    <property type="match status" value="1"/>
</dbReference>
<dbReference type="InterPro" id="IPR005467">
    <property type="entry name" value="His_kinase_dom"/>
</dbReference>
<dbReference type="InterPro" id="IPR036097">
    <property type="entry name" value="HisK_dim/P_sf"/>
</dbReference>
<evidence type="ECO:0000256" key="12">
    <source>
        <dbReference type="SAM" id="Phobius"/>
    </source>
</evidence>
<keyword evidence="9 12" id="KW-1133">Transmembrane helix</keyword>
<evidence type="ECO:0000256" key="10">
    <source>
        <dbReference type="ARBA" id="ARBA00023012"/>
    </source>
</evidence>
<dbReference type="InterPro" id="IPR050351">
    <property type="entry name" value="BphY/WalK/GraS-like"/>
</dbReference>
<organism evidence="13 14">
    <name type="scientific">Cupriavidus taiwanensis</name>
    <dbReference type="NCBI Taxonomy" id="164546"/>
    <lineage>
        <taxon>Bacteria</taxon>
        <taxon>Pseudomonadati</taxon>
        <taxon>Pseudomonadota</taxon>
        <taxon>Betaproteobacteria</taxon>
        <taxon>Burkholderiales</taxon>
        <taxon>Burkholderiaceae</taxon>
        <taxon>Cupriavidus</taxon>
    </lineage>
</organism>
<dbReference type="SUPFAM" id="SSF47384">
    <property type="entry name" value="Homodimeric domain of signal transducing histidine kinase"/>
    <property type="match status" value="1"/>
</dbReference>
<evidence type="ECO:0000313" key="14">
    <source>
        <dbReference type="Proteomes" id="UP000255505"/>
    </source>
</evidence>